<keyword evidence="5" id="KW-1185">Reference proteome</keyword>
<evidence type="ECO:0000256" key="2">
    <source>
        <dbReference type="ARBA" id="ARBA00023276"/>
    </source>
</evidence>
<dbReference type="InterPro" id="IPR028203">
    <property type="entry name" value="PSII_CF48-like_dom"/>
</dbReference>
<evidence type="ECO:0000256" key="1">
    <source>
        <dbReference type="ARBA" id="ARBA00022531"/>
    </source>
</evidence>
<organism evidence="4 5">
    <name type="scientific">Pseudomonas gessardii</name>
    <dbReference type="NCBI Taxonomy" id="78544"/>
    <lineage>
        <taxon>Bacteria</taxon>
        <taxon>Pseudomonadati</taxon>
        <taxon>Pseudomonadota</taxon>
        <taxon>Gammaproteobacteria</taxon>
        <taxon>Pseudomonadales</taxon>
        <taxon>Pseudomonadaceae</taxon>
        <taxon>Pseudomonas</taxon>
    </lineage>
</organism>
<dbReference type="PANTHER" id="PTHR47199:SF2">
    <property type="entry name" value="PHOTOSYSTEM II STABILITY_ASSEMBLY FACTOR HCF136, CHLOROPLASTIC"/>
    <property type="match status" value="1"/>
</dbReference>
<comment type="caution">
    <text evidence="4">The sequence shown here is derived from an EMBL/GenBank/DDBJ whole genome shotgun (WGS) entry which is preliminary data.</text>
</comment>
<dbReference type="EMBL" id="WKED01000067">
    <property type="protein sequence ID" value="MCF5110039.1"/>
    <property type="molecule type" value="Genomic_DNA"/>
</dbReference>
<proteinExistence type="predicted"/>
<name>A0ABS9FCG1_9PSED</name>
<evidence type="ECO:0000313" key="4">
    <source>
        <dbReference type="EMBL" id="MCF5110039.1"/>
    </source>
</evidence>
<dbReference type="SUPFAM" id="SSF50939">
    <property type="entry name" value="Sialidases"/>
    <property type="match status" value="1"/>
</dbReference>
<dbReference type="InterPro" id="IPR036278">
    <property type="entry name" value="Sialidase_sf"/>
</dbReference>
<feature type="domain" description="Photosynthesis system II assembly factor Ycf48/Hcf136-like" evidence="3">
    <location>
        <begin position="154"/>
        <end position="292"/>
    </location>
</feature>
<sequence>MVGEEMNKLLCAVGLLGLLSLSQNVFAVRFEDVSTYLTSVSKAGNRLVAVGEHGKVLLSEDNGKHWQSVEGGVTNTLTAVRFFDDREGFALGHGGTILKTSDGGQTWRAVLQGAQVAELTREAAARISSDSQLGHKASELELYAQRLDKSEASDPLFDILFFGTNKILVVGAYGMVLRSDDGGDTWQVWMAHVENPQESHLYAIAQAGDAIYLAGEQGYLARSLDQGRTFLKLKTDVGSSFFTLQVDNQGKILAAGLQGILVLTVNQGGSWTRLDTGQIGTLIDSEKDDRGRIYFADLNGRLTRLVGNTLTPVQNADLPLSAFVIDSEGAFVIVGASGIKRITVDKEISTGGAGHEAL</sequence>
<evidence type="ECO:0000313" key="5">
    <source>
        <dbReference type="Proteomes" id="UP000814003"/>
    </source>
</evidence>
<dbReference type="Proteomes" id="UP000814003">
    <property type="component" value="Unassembled WGS sequence"/>
</dbReference>
<gene>
    <name evidence="4" type="ORF">GIW56_24800</name>
</gene>
<keyword evidence="1" id="KW-0602">Photosynthesis</keyword>
<dbReference type="InterPro" id="IPR015943">
    <property type="entry name" value="WD40/YVTN_repeat-like_dom_sf"/>
</dbReference>
<keyword evidence="2" id="KW-0604">Photosystem II</keyword>
<dbReference type="Pfam" id="PF14870">
    <property type="entry name" value="PSII_BNR"/>
    <property type="match status" value="2"/>
</dbReference>
<dbReference type="PANTHER" id="PTHR47199">
    <property type="entry name" value="PHOTOSYSTEM II STABILITY/ASSEMBLY FACTOR HCF136, CHLOROPLASTIC"/>
    <property type="match status" value="1"/>
</dbReference>
<reference evidence="4 5" key="1">
    <citation type="submission" date="2019-11" db="EMBL/GenBank/DDBJ databases">
        <title>Epiphytic Pseudomonas syringae from cherry orchards.</title>
        <authorList>
            <person name="Hulin M.T."/>
        </authorList>
    </citation>
    <scope>NUCLEOTIDE SEQUENCE [LARGE SCALE GENOMIC DNA]</scope>
    <source>
        <strain evidence="4 5">PA-6-5B</strain>
    </source>
</reference>
<dbReference type="Gene3D" id="2.130.10.10">
    <property type="entry name" value="YVTN repeat-like/Quinoprotein amine dehydrogenase"/>
    <property type="match status" value="2"/>
</dbReference>
<accession>A0ABS9FCG1</accession>
<protein>
    <recommendedName>
        <fullName evidence="3">Photosynthesis system II assembly factor Ycf48/Hcf136-like domain-containing protein</fullName>
    </recommendedName>
</protein>
<feature type="domain" description="Photosynthesis system II assembly factor Ycf48/Hcf136-like" evidence="3">
    <location>
        <begin position="36"/>
        <end position="99"/>
    </location>
</feature>
<evidence type="ECO:0000259" key="3">
    <source>
        <dbReference type="Pfam" id="PF14870"/>
    </source>
</evidence>